<keyword evidence="2" id="KW-0963">Cytoplasm</keyword>
<evidence type="ECO:0000256" key="5">
    <source>
        <dbReference type="ARBA" id="ARBA00022833"/>
    </source>
</evidence>
<dbReference type="EMBL" id="JAWDJX010000021">
    <property type="protein sequence ID" value="KAK3052273.1"/>
    <property type="molecule type" value="Genomic_DNA"/>
</dbReference>
<evidence type="ECO:0000256" key="4">
    <source>
        <dbReference type="ARBA" id="ARBA00022771"/>
    </source>
</evidence>
<reference evidence="8" key="1">
    <citation type="submission" date="2023-04" db="EMBL/GenBank/DDBJ databases">
        <title>Black Yeasts Isolated from many extreme environments.</title>
        <authorList>
            <person name="Coleine C."/>
            <person name="Stajich J.E."/>
            <person name="Selbmann L."/>
        </authorList>
    </citation>
    <scope>NUCLEOTIDE SEQUENCE</scope>
    <source>
        <strain evidence="8">CCFEE 5312</strain>
    </source>
</reference>
<dbReference type="SMART" id="SM00184">
    <property type="entry name" value="RING"/>
    <property type="match status" value="1"/>
</dbReference>
<keyword evidence="3" id="KW-0479">Metal-binding</keyword>
<proteinExistence type="predicted"/>
<keyword evidence="4 6" id="KW-0863">Zinc-finger</keyword>
<dbReference type="PANTHER" id="PTHR12983">
    <property type="entry name" value="RING FINGER 10 FAMILY MEMBER"/>
    <property type="match status" value="1"/>
</dbReference>
<dbReference type="Pfam" id="PF13920">
    <property type="entry name" value="zf-C3HC4_3"/>
    <property type="match status" value="1"/>
</dbReference>
<dbReference type="InterPro" id="IPR001841">
    <property type="entry name" value="Znf_RING"/>
</dbReference>
<dbReference type="GO" id="GO:0045944">
    <property type="term" value="P:positive regulation of transcription by RNA polymerase II"/>
    <property type="evidence" value="ECO:0007669"/>
    <property type="project" value="TreeGrafter"/>
</dbReference>
<dbReference type="GO" id="GO:0008270">
    <property type="term" value="F:zinc ion binding"/>
    <property type="evidence" value="ECO:0007669"/>
    <property type="project" value="UniProtKB-KW"/>
</dbReference>
<accession>A0AAJ0DE46</accession>
<evidence type="ECO:0000256" key="3">
    <source>
        <dbReference type="ARBA" id="ARBA00022723"/>
    </source>
</evidence>
<dbReference type="InterPro" id="IPR017907">
    <property type="entry name" value="Znf_RING_CS"/>
</dbReference>
<evidence type="ECO:0000313" key="9">
    <source>
        <dbReference type="Proteomes" id="UP001271007"/>
    </source>
</evidence>
<keyword evidence="9" id="KW-1185">Reference proteome</keyword>
<evidence type="ECO:0000256" key="2">
    <source>
        <dbReference type="ARBA" id="ARBA00022490"/>
    </source>
</evidence>
<comment type="caution">
    <text evidence="8">The sequence shown here is derived from an EMBL/GenBank/DDBJ whole genome shotgun (WGS) entry which is preliminary data.</text>
</comment>
<dbReference type="InterPro" id="IPR013083">
    <property type="entry name" value="Znf_RING/FYVE/PHD"/>
</dbReference>
<dbReference type="SUPFAM" id="SSF57850">
    <property type="entry name" value="RING/U-box"/>
    <property type="match status" value="1"/>
</dbReference>
<protein>
    <recommendedName>
        <fullName evidence="7">RING-type domain-containing protein</fullName>
    </recommendedName>
</protein>
<keyword evidence="5" id="KW-0862">Zinc</keyword>
<dbReference type="PANTHER" id="PTHR12983:SF9">
    <property type="entry name" value="E3 UBIQUITIN-PROTEIN LIGASE RNF10"/>
    <property type="match status" value="1"/>
</dbReference>
<sequence length="265" mass="29494">MDRHIIPYRNILRLHNHETDTLTCPGFANSRERQCSIQIPAAGQTEVEHIVRQLAEAPTTGDAADDYARDNELLNNIANIVLCRHHRDQAEGLRFRWSIAVMHQRWSDVLQARIAAERAAARQAAELPMPPAAPAQSRTRTEGGRSDCAICLEPPTEPVLTPCGHKYCLECVAQLFHGAGGQKKCPLCRRMLAWTELVMVESRTPSTSVNFFIRFLTCLLPRYYGKALQTTVPSHTYSARMATTVAQLDALDADTSPPMHSPGLN</sequence>
<evidence type="ECO:0000256" key="6">
    <source>
        <dbReference type="PROSITE-ProRule" id="PRU00175"/>
    </source>
</evidence>
<dbReference type="AlphaFoldDB" id="A0AAJ0DE46"/>
<feature type="domain" description="RING-type" evidence="7">
    <location>
        <begin position="148"/>
        <end position="189"/>
    </location>
</feature>
<comment type="subcellular location">
    <subcellularLocation>
        <location evidence="1">Cytoplasm</location>
    </subcellularLocation>
</comment>
<evidence type="ECO:0000259" key="7">
    <source>
        <dbReference type="PROSITE" id="PS50089"/>
    </source>
</evidence>
<dbReference type="Gene3D" id="3.30.40.10">
    <property type="entry name" value="Zinc/RING finger domain, C3HC4 (zinc finger)"/>
    <property type="match status" value="1"/>
</dbReference>
<dbReference type="PROSITE" id="PS50089">
    <property type="entry name" value="ZF_RING_2"/>
    <property type="match status" value="1"/>
</dbReference>
<dbReference type="Proteomes" id="UP001271007">
    <property type="component" value="Unassembled WGS sequence"/>
</dbReference>
<dbReference type="PROSITE" id="PS00518">
    <property type="entry name" value="ZF_RING_1"/>
    <property type="match status" value="1"/>
</dbReference>
<evidence type="ECO:0000256" key="1">
    <source>
        <dbReference type="ARBA" id="ARBA00004496"/>
    </source>
</evidence>
<dbReference type="GO" id="GO:0005737">
    <property type="term" value="C:cytoplasm"/>
    <property type="evidence" value="ECO:0007669"/>
    <property type="project" value="UniProtKB-SubCell"/>
</dbReference>
<name>A0AAJ0DE46_9PEZI</name>
<evidence type="ECO:0000313" key="8">
    <source>
        <dbReference type="EMBL" id="KAK3052273.1"/>
    </source>
</evidence>
<organism evidence="8 9">
    <name type="scientific">Extremus antarcticus</name>
    <dbReference type="NCBI Taxonomy" id="702011"/>
    <lineage>
        <taxon>Eukaryota</taxon>
        <taxon>Fungi</taxon>
        <taxon>Dikarya</taxon>
        <taxon>Ascomycota</taxon>
        <taxon>Pezizomycotina</taxon>
        <taxon>Dothideomycetes</taxon>
        <taxon>Dothideomycetidae</taxon>
        <taxon>Mycosphaerellales</taxon>
        <taxon>Extremaceae</taxon>
        <taxon>Extremus</taxon>
    </lineage>
</organism>
<gene>
    <name evidence="8" type="ORF">LTR09_006483</name>
</gene>
<dbReference type="GO" id="GO:0000976">
    <property type="term" value="F:transcription cis-regulatory region binding"/>
    <property type="evidence" value="ECO:0007669"/>
    <property type="project" value="TreeGrafter"/>
</dbReference>
<dbReference type="InterPro" id="IPR039739">
    <property type="entry name" value="MAG2/RNF10"/>
</dbReference>